<dbReference type="InterPro" id="IPR009057">
    <property type="entry name" value="Homeodomain-like_sf"/>
</dbReference>
<feature type="DNA-binding region" description="H-T-H motif" evidence="4">
    <location>
        <begin position="36"/>
        <end position="55"/>
    </location>
</feature>
<evidence type="ECO:0000259" key="5">
    <source>
        <dbReference type="PROSITE" id="PS50977"/>
    </source>
</evidence>
<accession>A0A7W9ZH67</accession>
<evidence type="ECO:0000256" key="2">
    <source>
        <dbReference type="ARBA" id="ARBA00023125"/>
    </source>
</evidence>
<dbReference type="AlphaFoldDB" id="A0A7W9ZH67"/>
<evidence type="ECO:0000256" key="1">
    <source>
        <dbReference type="ARBA" id="ARBA00023015"/>
    </source>
</evidence>
<dbReference type="InterPro" id="IPR050109">
    <property type="entry name" value="HTH-type_TetR-like_transc_reg"/>
</dbReference>
<evidence type="ECO:0000313" key="6">
    <source>
        <dbReference type="EMBL" id="MBB6211175.1"/>
    </source>
</evidence>
<sequence>MSTPSTRRERKRQAAHDEIVATAAALFARDGFSAVTMEQIAAAADVAKATLYSHFPTRDAIAAAMVRADIAASEPEMLGLITAPGTTASRLEQLFDSSVRWIERNTGLFPAYLRHRFSQMATPDGDRRRSGFGIILTKVLEHGQDNGEIRSDISAEALSENLQMLFLGVTMRCLTDPDPAALRSDFNRILTLFLHGAAPR</sequence>
<keyword evidence="1" id="KW-0805">Transcription regulation</keyword>
<comment type="caution">
    <text evidence="6">The sequence shown here is derived from an EMBL/GenBank/DDBJ whole genome shotgun (WGS) entry which is preliminary data.</text>
</comment>
<dbReference type="PANTHER" id="PTHR30055">
    <property type="entry name" value="HTH-TYPE TRANSCRIPTIONAL REGULATOR RUTR"/>
    <property type="match status" value="1"/>
</dbReference>
<evidence type="ECO:0000256" key="4">
    <source>
        <dbReference type="PROSITE-ProRule" id="PRU00335"/>
    </source>
</evidence>
<dbReference type="EMBL" id="JACIIX010000009">
    <property type="protein sequence ID" value="MBB6211175.1"/>
    <property type="molecule type" value="Genomic_DNA"/>
</dbReference>
<dbReference type="Pfam" id="PF00440">
    <property type="entry name" value="TetR_N"/>
    <property type="match status" value="1"/>
</dbReference>
<reference evidence="6 7" key="1">
    <citation type="submission" date="2020-08" db="EMBL/GenBank/DDBJ databases">
        <title>Genomic Encyclopedia of Type Strains, Phase IV (KMG-IV): sequencing the most valuable type-strain genomes for metagenomic binning, comparative biology and taxonomic classification.</title>
        <authorList>
            <person name="Goeker M."/>
        </authorList>
    </citation>
    <scope>NUCLEOTIDE SEQUENCE [LARGE SCALE GENOMIC DNA]</scope>
    <source>
        <strain evidence="6 7">DSM 11590</strain>
    </source>
</reference>
<evidence type="ECO:0000313" key="7">
    <source>
        <dbReference type="Proteomes" id="UP000544872"/>
    </source>
</evidence>
<dbReference type="PANTHER" id="PTHR30055:SF234">
    <property type="entry name" value="HTH-TYPE TRANSCRIPTIONAL REGULATOR BETI"/>
    <property type="match status" value="1"/>
</dbReference>
<dbReference type="PRINTS" id="PR00455">
    <property type="entry name" value="HTHTETR"/>
</dbReference>
<evidence type="ECO:0000256" key="3">
    <source>
        <dbReference type="ARBA" id="ARBA00023163"/>
    </source>
</evidence>
<dbReference type="SUPFAM" id="SSF46689">
    <property type="entry name" value="Homeodomain-like"/>
    <property type="match status" value="1"/>
</dbReference>
<keyword evidence="2 4" id="KW-0238">DNA-binding</keyword>
<organism evidence="6 7">
    <name type="scientific">Novispirillum itersonii</name>
    <name type="common">Aquaspirillum itersonii</name>
    <dbReference type="NCBI Taxonomy" id="189"/>
    <lineage>
        <taxon>Bacteria</taxon>
        <taxon>Pseudomonadati</taxon>
        <taxon>Pseudomonadota</taxon>
        <taxon>Alphaproteobacteria</taxon>
        <taxon>Rhodospirillales</taxon>
        <taxon>Novispirillaceae</taxon>
        <taxon>Novispirillum</taxon>
    </lineage>
</organism>
<gene>
    <name evidence="6" type="ORF">FHS48_002610</name>
</gene>
<dbReference type="PROSITE" id="PS50977">
    <property type="entry name" value="HTH_TETR_2"/>
    <property type="match status" value="1"/>
</dbReference>
<proteinExistence type="predicted"/>
<name>A0A7W9ZH67_NOVIT</name>
<dbReference type="InterPro" id="IPR036271">
    <property type="entry name" value="Tet_transcr_reg_TetR-rel_C_sf"/>
</dbReference>
<dbReference type="GO" id="GO:0003700">
    <property type="term" value="F:DNA-binding transcription factor activity"/>
    <property type="evidence" value="ECO:0007669"/>
    <property type="project" value="TreeGrafter"/>
</dbReference>
<feature type="domain" description="HTH tetR-type" evidence="5">
    <location>
        <begin position="13"/>
        <end position="73"/>
    </location>
</feature>
<dbReference type="InterPro" id="IPR001647">
    <property type="entry name" value="HTH_TetR"/>
</dbReference>
<keyword evidence="3" id="KW-0804">Transcription</keyword>
<keyword evidence="7" id="KW-1185">Reference proteome</keyword>
<dbReference type="GO" id="GO:0000976">
    <property type="term" value="F:transcription cis-regulatory region binding"/>
    <property type="evidence" value="ECO:0007669"/>
    <property type="project" value="TreeGrafter"/>
</dbReference>
<dbReference type="SUPFAM" id="SSF48498">
    <property type="entry name" value="Tetracyclin repressor-like, C-terminal domain"/>
    <property type="match status" value="1"/>
</dbReference>
<dbReference type="Proteomes" id="UP000544872">
    <property type="component" value="Unassembled WGS sequence"/>
</dbReference>
<dbReference type="Gene3D" id="1.10.357.10">
    <property type="entry name" value="Tetracycline Repressor, domain 2"/>
    <property type="match status" value="1"/>
</dbReference>
<protein>
    <submittedName>
        <fullName evidence="6">AcrR family transcriptional regulator</fullName>
    </submittedName>
</protein>
<dbReference type="RefSeq" id="WP_184263989.1">
    <property type="nucleotide sequence ID" value="NZ_JACIIX010000009.1"/>
</dbReference>